<proteinExistence type="predicted"/>
<evidence type="ECO:0000259" key="3">
    <source>
        <dbReference type="PROSITE" id="PS50994"/>
    </source>
</evidence>
<dbReference type="InterPro" id="IPR036875">
    <property type="entry name" value="Znf_CCHC_sf"/>
</dbReference>
<organism evidence="4">
    <name type="scientific">Tanacetum cinerariifolium</name>
    <name type="common">Dalmatian daisy</name>
    <name type="synonym">Chrysanthemum cinerariifolium</name>
    <dbReference type="NCBI Taxonomy" id="118510"/>
    <lineage>
        <taxon>Eukaryota</taxon>
        <taxon>Viridiplantae</taxon>
        <taxon>Streptophyta</taxon>
        <taxon>Embryophyta</taxon>
        <taxon>Tracheophyta</taxon>
        <taxon>Spermatophyta</taxon>
        <taxon>Magnoliopsida</taxon>
        <taxon>eudicotyledons</taxon>
        <taxon>Gunneridae</taxon>
        <taxon>Pentapetalae</taxon>
        <taxon>asterids</taxon>
        <taxon>campanulids</taxon>
        <taxon>Asterales</taxon>
        <taxon>Asteraceae</taxon>
        <taxon>Asteroideae</taxon>
        <taxon>Anthemideae</taxon>
        <taxon>Anthemidinae</taxon>
        <taxon>Tanacetum</taxon>
    </lineage>
</organism>
<evidence type="ECO:0000313" key="4">
    <source>
        <dbReference type="EMBL" id="GEU84618.1"/>
    </source>
</evidence>
<comment type="caution">
    <text evidence="4">The sequence shown here is derived from an EMBL/GenBank/DDBJ whole genome shotgun (WGS) entry which is preliminary data.</text>
</comment>
<dbReference type="PANTHER" id="PTHR47266">
    <property type="entry name" value="ENDONUCLEASE-RELATED"/>
    <property type="match status" value="1"/>
</dbReference>
<feature type="region of interest" description="Disordered" evidence="2">
    <location>
        <begin position="264"/>
        <end position="291"/>
    </location>
</feature>
<dbReference type="SUPFAM" id="SSF53098">
    <property type="entry name" value="Ribonuclease H-like"/>
    <property type="match status" value="1"/>
</dbReference>
<keyword evidence="4" id="KW-0548">Nucleotidyltransferase</keyword>
<dbReference type="Pfam" id="PF14223">
    <property type="entry name" value="Retrotran_gag_2"/>
    <property type="match status" value="1"/>
</dbReference>
<dbReference type="GO" id="GO:0003676">
    <property type="term" value="F:nucleic acid binding"/>
    <property type="evidence" value="ECO:0007669"/>
    <property type="project" value="InterPro"/>
</dbReference>
<reference evidence="4" key="1">
    <citation type="journal article" date="2019" name="Sci. Rep.">
        <title>Draft genome of Tanacetum cinerariifolium, the natural source of mosquito coil.</title>
        <authorList>
            <person name="Yamashiro T."/>
            <person name="Shiraishi A."/>
            <person name="Satake H."/>
            <person name="Nakayama K."/>
        </authorList>
    </citation>
    <scope>NUCLEOTIDE SEQUENCE</scope>
</reference>
<evidence type="ECO:0000256" key="1">
    <source>
        <dbReference type="SAM" id="Coils"/>
    </source>
</evidence>
<keyword evidence="1" id="KW-0175">Coiled coil</keyword>
<dbReference type="InterPro" id="IPR012337">
    <property type="entry name" value="RNaseH-like_sf"/>
</dbReference>
<keyword evidence="4" id="KW-0695">RNA-directed DNA polymerase</keyword>
<dbReference type="EMBL" id="BKCJ010008934">
    <property type="protein sequence ID" value="GEU84618.1"/>
    <property type="molecule type" value="Genomic_DNA"/>
</dbReference>
<accession>A0A6L2NEE0</accession>
<protein>
    <submittedName>
        <fullName evidence="4">Reverse transcriptase domain-containing protein</fullName>
    </submittedName>
</protein>
<keyword evidence="4" id="KW-0808">Transferase</keyword>
<dbReference type="PROSITE" id="PS50994">
    <property type="entry name" value="INTEGRASE"/>
    <property type="match status" value="1"/>
</dbReference>
<dbReference type="InterPro" id="IPR001584">
    <property type="entry name" value="Integrase_cat-core"/>
</dbReference>
<dbReference type="InterPro" id="IPR052160">
    <property type="entry name" value="Gypsy_RT_Integrase-like"/>
</dbReference>
<dbReference type="SUPFAM" id="SSF57756">
    <property type="entry name" value="Retrovirus zinc finger-like domains"/>
    <property type="match status" value="1"/>
</dbReference>
<dbReference type="GO" id="GO:0015074">
    <property type="term" value="P:DNA integration"/>
    <property type="evidence" value="ECO:0007669"/>
    <property type="project" value="InterPro"/>
</dbReference>
<name>A0A6L2NEE0_TANCI</name>
<sequence>MMRNMQNQINSLKGEFKNEIQNTLKTQQTVLMEQQNAFQNNLQNMLSGFFQNHSSTSGTLPSNTIPNLKGEMKAIITCNGVAYEGPSIPTPKKVVEQETEETTDKEQTNFQGSTAHIQPLVTPILKLDVSKTLPKPSIPYPSRLNDQKLHEKATNQMEKFFQIFQDFHFDISFADALFLMPKFASTIKSLLTNKDKLFELAKIPLKENFSAMLLKKHPTRKRPLLPVSMEHLLIEECPLAFAMLLGHFKCEVIEFGDSYEAPQEVSDTGSASEGSAKKKGRTVAVTTEDMQKRRNDVKARTTLLLALPDEHQLRFSKYKTAQELWAAILKTFSGNEATKKTKKNQLKQQYGNFKAEGTEALEQTFNRLQAIKKTGKKITIQSTDVAGFDKSKVECFNFHKMGHFARQCRAPRSQDRSRRENFKQGSKVEESALKALMAIDGVGWDWSYMVSEEENHALVAEEKALTKFALMAKSSSKNEVFDNSLCFKSCKKNTDSLNTKITDLSEKLSDSKTMLYHYKLRLSHVEARLVEFKNQEIKFCEKIRGLEFNVESKINRIKRLTNELEDLKKEKEGLDSKLIDDTITNYSRPSPSIECNSNDLQSSNSSVIENGESSSSILSKPVIKFVKAANNPTTIVATSTTKAEYVAAASGCGQVLWIQNQLLDYGRNLKLNDEAGISSLPDAELFENLALMGYNILPNQKFTFQKDGGGAEPSREDAIIKGRSLETGEEACVERSTKIGSNDTEELVKVLTSLDAANILTSGAQVVSVPPTAEVSTVGIPTGSGMVPTASPIFTTASVVTTYSRRKGKEKMVESDTPKKKKLQEQVDVQPLSKKQQREFYMSVLKSHSGWKTKHFKGMTLEEIREKFIPVWKQIKDFVPMASKEERERVKRIGLRLEHESAKKMKTSKEVPEEDLKAMMQLVPLEEVYIEVLQVKHPIIDWEIYFEGQRNYWKIIRLGEHVTVYQFFVDMLKHFDREDLTQLWILVKETLSIRQATSDKEKELWVELKRLFELDFEDQLWTHTQALMHDPVEWKLNDTCGVHHVLTRDQEIFILVEKDYPLRKGLAIIQFSRTTDAGFFWPTIYKDAHDLVKSCDSFQRQGKISQRDEMPKNVIQVCKIFDVWGIDFMGPFSSSRGNRYILVAVDYLSKWVEAKALPTNDARVLVKFLKYLFARFGTPRAIISDRGTHFCNDKFAKVMSKYGVTHRLSTADHPQTSGQVEHKAYWALKHVNFDLKTTDDHRKLQLNEFNELRDQAYENSLIYKEKTKIHDSKIKTAFSMLVIEFYSSILILRYS</sequence>
<feature type="domain" description="Integrase catalytic" evidence="3">
    <location>
        <begin position="1107"/>
        <end position="1221"/>
    </location>
</feature>
<gene>
    <name evidence="4" type="ORF">Tci_056596</name>
</gene>
<dbReference type="GO" id="GO:0008270">
    <property type="term" value="F:zinc ion binding"/>
    <property type="evidence" value="ECO:0007669"/>
    <property type="project" value="InterPro"/>
</dbReference>
<evidence type="ECO:0000256" key="2">
    <source>
        <dbReference type="SAM" id="MobiDB-lite"/>
    </source>
</evidence>
<feature type="coiled-coil region" evidence="1">
    <location>
        <begin position="543"/>
        <end position="577"/>
    </location>
</feature>
<dbReference type="GO" id="GO:0003964">
    <property type="term" value="F:RNA-directed DNA polymerase activity"/>
    <property type="evidence" value="ECO:0007669"/>
    <property type="project" value="UniProtKB-KW"/>
</dbReference>
<dbReference type="InterPro" id="IPR036397">
    <property type="entry name" value="RNaseH_sf"/>
</dbReference>
<dbReference type="Gene3D" id="3.30.420.10">
    <property type="entry name" value="Ribonuclease H-like superfamily/Ribonuclease H"/>
    <property type="match status" value="1"/>
</dbReference>
<dbReference type="Pfam" id="PF00665">
    <property type="entry name" value="rve"/>
    <property type="match status" value="1"/>
</dbReference>